<dbReference type="Proteomes" id="UP001194580">
    <property type="component" value="Unassembled WGS sequence"/>
</dbReference>
<gene>
    <name evidence="2" type="ORF">BGZ95_002954</name>
</gene>
<evidence type="ECO:0000313" key="2">
    <source>
        <dbReference type="EMBL" id="KAG0266989.1"/>
    </source>
</evidence>
<evidence type="ECO:0000313" key="3">
    <source>
        <dbReference type="Proteomes" id="UP001194580"/>
    </source>
</evidence>
<evidence type="ECO:0000256" key="1">
    <source>
        <dbReference type="SAM" id="MobiDB-lite"/>
    </source>
</evidence>
<dbReference type="InterPro" id="IPR027417">
    <property type="entry name" value="P-loop_NTPase"/>
</dbReference>
<proteinExistence type="predicted"/>
<comment type="caution">
    <text evidence="2">The sequence shown here is derived from an EMBL/GenBank/DDBJ whole genome shotgun (WGS) entry which is preliminary data.</text>
</comment>
<dbReference type="SUPFAM" id="SSF52540">
    <property type="entry name" value="P-loop containing nucleoside triphosphate hydrolases"/>
    <property type="match status" value="1"/>
</dbReference>
<organism evidence="2 3">
    <name type="scientific">Linnemannia exigua</name>
    <dbReference type="NCBI Taxonomy" id="604196"/>
    <lineage>
        <taxon>Eukaryota</taxon>
        <taxon>Fungi</taxon>
        <taxon>Fungi incertae sedis</taxon>
        <taxon>Mucoromycota</taxon>
        <taxon>Mortierellomycotina</taxon>
        <taxon>Mortierellomycetes</taxon>
        <taxon>Mortierellales</taxon>
        <taxon>Mortierellaceae</taxon>
        <taxon>Linnemannia</taxon>
    </lineage>
</organism>
<protein>
    <submittedName>
        <fullName evidence="2">Uncharacterized protein</fullName>
    </submittedName>
</protein>
<sequence length="645" mass="73387">MVQRPPPQARSPVSDYISQKRPTTDELDLPANKKIRITEGWRRYTASDGKVVDLPPSWIGILANTEFEPEPRAAFDHLKNDLRAGDAIIVPSMGQTPKEFGRHGQGRRLFVTEQMLALWEDMRGDEEFTYRRVLSGPMGVGKSYLSYFLAAKAYAEGWLVLYMSDAQELDRDDENESALQVVKRFLALNKDILTGTELEMLVNEYNGTRNISRNALSVIFDPLLKSRRDRKALLLVDEHGKLFEREPYVPVKFGSLSPLMSYHWWGEDAKGSRVVFTGTAHAKYEMTILDESYRDESVVFVGPLSGHVFSKLLDTYSRLATPAIKEEVIAITNCVPRELVRLSIFIKDLPDPITMDNLRQWTKERAESFRVTAMKYNDDLGSSYRQYFYDALLETFLGSTTKTNFDWNFVDLGLVYRSKDPNQGVTRYHVLCRPVQKALLELLKSLQLPKDTRNALKIGKLTGDAFEKALFHQLIRVVKPVILNATDLNNKNPTTISLDFSYYDTIKTGKVSLGLGYDNVLSRGSKGYPRFDFMLGPMFIQVSVADFGKHNDGSADVRKAFVKDGSGTNQIERYLNDMYGPGHSAIMRSDKFFVTKNGKPVPGFHIVYIRGSPGNPTHHVWVEKLPDIRHVTFEELKEKLFMNIV</sequence>
<reference evidence="2" key="1">
    <citation type="journal article" date="2020" name="Fungal Divers.">
        <title>Resolving the Mortierellaceae phylogeny through synthesis of multi-gene phylogenetics and phylogenomics.</title>
        <authorList>
            <person name="Vandepol N."/>
            <person name="Liber J."/>
            <person name="Desiro A."/>
            <person name="Na H."/>
            <person name="Kennedy M."/>
            <person name="Barry K."/>
            <person name="Grigoriev I.V."/>
            <person name="Miller A.N."/>
            <person name="O'Donnell K."/>
            <person name="Stajich J.E."/>
            <person name="Bonito G."/>
        </authorList>
    </citation>
    <scope>NUCLEOTIDE SEQUENCE</scope>
    <source>
        <strain evidence="2">NRRL 28262</strain>
    </source>
</reference>
<accession>A0AAD4H2L8</accession>
<name>A0AAD4H2L8_9FUNG</name>
<keyword evidence="3" id="KW-1185">Reference proteome</keyword>
<feature type="region of interest" description="Disordered" evidence="1">
    <location>
        <begin position="1"/>
        <end position="25"/>
    </location>
</feature>
<dbReference type="EMBL" id="JAAAIL010001649">
    <property type="protein sequence ID" value="KAG0266989.1"/>
    <property type="molecule type" value="Genomic_DNA"/>
</dbReference>
<dbReference type="AlphaFoldDB" id="A0AAD4H2L8"/>